<gene>
    <name evidence="5" type="ORF">ABIC75_002869</name>
</gene>
<evidence type="ECO:0000256" key="1">
    <source>
        <dbReference type="ARBA" id="ARBA00023015"/>
    </source>
</evidence>
<dbReference type="SUPFAM" id="SSF46689">
    <property type="entry name" value="Homeodomain-like"/>
    <property type="match status" value="2"/>
</dbReference>
<proteinExistence type="predicted"/>
<evidence type="ECO:0000256" key="2">
    <source>
        <dbReference type="ARBA" id="ARBA00023125"/>
    </source>
</evidence>
<keyword evidence="3" id="KW-0804">Transcription</keyword>
<dbReference type="InterPro" id="IPR050204">
    <property type="entry name" value="AraC_XylS_family_regulators"/>
</dbReference>
<comment type="caution">
    <text evidence="5">The sequence shown here is derived from an EMBL/GenBank/DDBJ whole genome shotgun (WGS) entry which is preliminary data.</text>
</comment>
<evidence type="ECO:0000313" key="6">
    <source>
        <dbReference type="Proteomes" id="UP001549184"/>
    </source>
</evidence>
<dbReference type="InterPro" id="IPR009057">
    <property type="entry name" value="Homeodomain-like_sf"/>
</dbReference>
<dbReference type="PROSITE" id="PS00041">
    <property type="entry name" value="HTH_ARAC_FAMILY_1"/>
    <property type="match status" value="1"/>
</dbReference>
<keyword evidence="6" id="KW-1185">Reference proteome</keyword>
<dbReference type="InterPro" id="IPR018062">
    <property type="entry name" value="HTH_AraC-typ_CS"/>
</dbReference>
<protein>
    <submittedName>
        <fullName evidence="5">AraC-like DNA-binding protein</fullName>
    </submittedName>
</protein>
<dbReference type="Proteomes" id="UP001549184">
    <property type="component" value="Unassembled WGS sequence"/>
</dbReference>
<keyword evidence="2" id="KW-0238">DNA-binding</keyword>
<dbReference type="PROSITE" id="PS01124">
    <property type="entry name" value="HTH_ARAC_FAMILY_2"/>
    <property type="match status" value="1"/>
</dbReference>
<evidence type="ECO:0000313" key="5">
    <source>
        <dbReference type="EMBL" id="MET3653133.1"/>
    </source>
</evidence>
<dbReference type="Gene3D" id="1.10.10.60">
    <property type="entry name" value="Homeodomain-like"/>
    <property type="match status" value="2"/>
</dbReference>
<feature type="domain" description="HTH araC/xylS-type" evidence="4">
    <location>
        <begin position="203"/>
        <end position="301"/>
    </location>
</feature>
<evidence type="ECO:0000256" key="3">
    <source>
        <dbReference type="ARBA" id="ARBA00023163"/>
    </source>
</evidence>
<dbReference type="RefSeq" id="WP_354014530.1">
    <property type="nucleotide sequence ID" value="NZ_JBEPMU010000004.1"/>
</dbReference>
<evidence type="ECO:0000259" key="4">
    <source>
        <dbReference type="PROSITE" id="PS01124"/>
    </source>
</evidence>
<dbReference type="PANTHER" id="PTHR46796:SF14">
    <property type="entry name" value="TRANSCRIPTIONAL REGULATORY PROTEIN"/>
    <property type="match status" value="1"/>
</dbReference>
<reference evidence="5 6" key="1">
    <citation type="submission" date="2024-06" db="EMBL/GenBank/DDBJ databases">
        <title>Sorghum-associated microbial communities from plants grown in Nebraska, USA.</title>
        <authorList>
            <person name="Schachtman D."/>
        </authorList>
    </citation>
    <scope>NUCLEOTIDE SEQUENCE [LARGE SCALE GENOMIC DNA]</scope>
    <source>
        <strain evidence="5 6">1073</strain>
    </source>
</reference>
<dbReference type="PANTHER" id="PTHR46796">
    <property type="entry name" value="HTH-TYPE TRANSCRIPTIONAL ACTIVATOR RHAS-RELATED"/>
    <property type="match status" value="1"/>
</dbReference>
<dbReference type="SMART" id="SM00342">
    <property type="entry name" value="HTH_ARAC"/>
    <property type="match status" value="1"/>
</dbReference>
<keyword evidence="1" id="KW-0805">Transcription regulation</keyword>
<dbReference type="Pfam" id="PF12833">
    <property type="entry name" value="HTH_18"/>
    <property type="match status" value="1"/>
</dbReference>
<dbReference type="EMBL" id="JBEPMU010000004">
    <property type="protein sequence ID" value="MET3653133.1"/>
    <property type="molecule type" value="Genomic_DNA"/>
</dbReference>
<dbReference type="InterPro" id="IPR018060">
    <property type="entry name" value="HTH_AraC"/>
</dbReference>
<sequence>MSTEEILLMSLSMQSEAADGGSCSGIAVASQRCSITHDRVESPNDVMCTAQPHRTMLTALVYLEDYIGHDMWCDSRRIVLPFQSEGMVGIYDRSHRWHSVIRRPLHCVQFHFPKSRLDRMMGGTEGKGVVLLDGLPARLSLFDPLLKYLALASLPLMQGRGQSNTSYAEQVMDAVIGHVARTYCRLTAKSTFDRDRLVPWQIRKINTLVSSNIEGRLTVDELATVCALSPSHFTYLFKNTTGCTPHQWLLNRRIELAKRLLVHTDEPLASIASASGFSDQSHFTRVFSRRMKASPSAWRRAEGARVERVPVDGRSPPLVALG</sequence>
<accession>A0ABV2JZC1</accession>
<name>A0ABV2JZC1_9GAMM</name>
<organism evidence="5 6">
    <name type="scientific">Dyella japonica</name>
    <dbReference type="NCBI Taxonomy" id="231455"/>
    <lineage>
        <taxon>Bacteria</taxon>
        <taxon>Pseudomonadati</taxon>
        <taxon>Pseudomonadota</taxon>
        <taxon>Gammaproteobacteria</taxon>
        <taxon>Lysobacterales</taxon>
        <taxon>Rhodanobacteraceae</taxon>
        <taxon>Dyella</taxon>
    </lineage>
</organism>